<dbReference type="PANTHER" id="PTHR36510:SF3">
    <property type="entry name" value="CONSERVED PROTEIN"/>
    <property type="match status" value="1"/>
</dbReference>
<dbReference type="AlphaFoldDB" id="A0AA49GMU9"/>
<evidence type="ECO:0000259" key="2">
    <source>
        <dbReference type="PROSITE" id="PS51371"/>
    </source>
</evidence>
<dbReference type="InterPro" id="IPR050141">
    <property type="entry name" value="GCL_type2/YbdK_subfam"/>
</dbReference>
<dbReference type="InterPro" id="IPR000644">
    <property type="entry name" value="CBS_dom"/>
</dbReference>
<dbReference type="Pfam" id="PF04107">
    <property type="entry name" value="GCS2"/>
    <property type="match status" value="1"/>
</dbReference>
<evidence type="ECO:0000256" key="1">
    <source>
        <dbReference type="PROSITE-ProRule" id="PRU00703"/>
    </source>
</evidence>
<dbReference type="Gene3D" id="3.10.580.10">
    <property type="entry name" value="CBS-domain"/>
    <property type="match status" value="1"/>
</dbReference>
<feature type="domain" description="CBS" evidence="2">
    <location>
        <begin position="511"/>
        <end position="568"/>
    </location>
</feature>
<name>A0AA49GMU9_9BACT</name>
<sequence length="637" mass="73218">MAESDIKIIESENDRKQYIAHLLNDVQAFEQMLNQEQFEHGIQRIGAEQEMVFINEAFRPAFIGPDVKQKLNKEYITTEYAKFNIEANLSPHTFQGSCLSTLKKELEKRIAEVEKIAKQHNSNVLLTGILPTIRKSDTSPETMTPEPRYLKLLENVNRIRGKQYEFNIQGLDELITRDNPSTFGGCMTSLQIHLQVDADKMVDMYNWAQFIAAPTLACATYSPVFLGKRLWHETRIALLRQTTDTRKPYSNLINEEARVSFGNDWLKHSVAEIFHDDIAGYKAYLTRPFKEDALKVLKQGKIPKLEALNFHNGTIYRWNRICYGVYKGKPHLRIENRVLPSGPTVEDEMANTAFWLGLMNALPDRYKELSEKISFDAAKNNFLKAARLGIEVEFEWLDQKLIPARELILDELLPIAHEGLKKASINEEDRIHYLDIIKQRTETEKTGSRWILNSYQHLMQQSTTPDEAWVAITAGMLERQRSNQPVHTWELASVQEAGDWKNRLRRVDQIMTNTVYTVQEDDIVDLAAHIMSWKKIGHVPVEKNGKMVGIITKDSIITYYANHPGKDFSKIPVREVMVTDLVTAKPDMLVADAIELIIDSEISCLPIVQRGKLMGIVTEHDFVHVSRHLYQELMDNA</sequence>
<dbReference type="SUPFAM" id="SSF54631">
    <property type="entry name" value="CBS-domain pair"/>
    <property type="match status" value="1"/>
</dbReference>
<accession>A0AA49GMU9</accession>
<dbReference type="SUPFAM" id="SSF55931">
    <property type="entry name" value="Glutamine synthetase/guanido kinase"/>
    <property type="match status" value="1"/>
</dbReference>
<dbReference type="GO" id="GO:0016879">
    <property type="term" value="F:ligase activity, forming carbon-nitrogen bonds"/>
    <property type="evidence" value="ECO:0007669"/>
    <property type="project" value="TreeGrafter"/>
</dbReference>
<organism evidence="3">
    <name type="scientific">Roseihalotalea indica</name>
    <dbReference type="NCBI Taxonomy" id="2867963"/>
    <lineage>
        <taxon>Bacteria</taxon>
        <taxon>Pseudomonadati</taxon>
        <taxon>Bacteroidota</taxon>
        <taxon>Cytophagia</taxon>
        <taxon>Cytophagales</taxon>
        <taxon>Catalimonadaceae</taxon>
        <taxon>Roseihalotalea</taxon>
    </lineage>
</organism>
<reference evidence="3" key="1">
    <citation type="journal article" date="2023" name="Comput. Struct. Biotechnol. J.">
        <title>Discovery of a novel marine Bacteroidetes with a rich repertoire of carbohydrate-active enzymes.</title>
        <authorList>
            <person name="Chen B."/>
            <person name="Liu G."/>
            <person name="Chen Q."/>
            <person name="Wang H."/>
            <person name="Liu L."/>
            <person name="Tang K."/>
        </authorList>
    </citation>
    <scope>NUCLEOTIDE SEQUENCE</scope>
    <source>
        <strain evidence="3">TK19036</strain>
    </source>
</reference>
<dbReference type="InterPro" id="IPR014746">
    <property type="entry name" value="Gln_synth/guanido_kin_cat_dom"/>
</dbReference>
<dbReference type="Gene3D" id="3.30.590.20">
    <property type="match status" value="1"/>
</dbReference>
<reference evidence="3" key="2">
    <citation type="journal article" date="2024" name="Antonie Van Leeuwenhoek">
        <title>Roseihalotalea indica gen. nov., sp. nov., a halophilic Bacteroidetes from mesopelagic Southwest Indian Ocean with higher carbohydrate metabolic potential.</title>
        <authorList>
            <person name="Chen B."/>
            <person name="Zhang M."/>
            <person name="Lin D."/>
            <person name="Ye J."/>
            <person name="Tang K."/>
        </authorList>
    </citation>
    <scope>NUCLEOTIDE SEQUENCE</scope>
    <source>
        <strain evidence="3">TK19036</strain>
    </source>
</reference>
<dbReference type="InterPro" id="IPR006336">
    <property type="entry name" value="GCS2"/>
</dbReference>
<keyword evidence="1" id="KW-0129">CBS domain</keyword>
<dbReference type="PROSITE" id="PS51371">
    <property type="entry name" value="CBS"/>
    <property type="match status" value="2"/>
</dbReference>
<dbReference type="SMART" id="SM00116">
    <property type="entry name" value="CBS"/>
    <property type="match status" value="2"/>
</dbReference>
<gene>
    <name evidence="3" type="ORF">K4G66_30495</name>
</gene>
<dbReference type="PANTHER" id="PTHR36510">
    <property type="entry name" value="GLUTAMATE--CYSTEINE LIGASE 2-RELATED"/>
    <property type="match status" value="1"/>
</dbReference>
<feature type="domain" description="CBS" evidence="2">
    <location>
        <begin position="577"/>
        <end position="636"/>
    </location>
</feature>
<evidence type="ECO:0000313" key="3">
    <source>
        <dbReference type="EMBL" id="WKN36696.1"/>
    </source>
</evidence>
<dbReference type="EMBL" id="CP120682">
    <property type="protein sequence ID" value="WKN36696.1"/>
    <property type="molecule type" value="Genomic_DNA"/>
</dbReference>
<protein>
    <submittedName>
        <fullName evidence="3">CBS domain-containing protein</fullName>
    </submittedName>
</protein>
<dbReference type="InterPro" id="IPR046342">
    <property type="entry name" value="CBS_dom_sf"/>
</dbReference>
<dbReference type="CDD" id="cd04584">
    <property type="entry name" value="CBS_pair_AcuB_like"/>
    <property type="match status" value="1"/>
</dbReference>
<dbReference type="Pfam" id="PF00571">
    <property type="entry name" value="CBS"/>
    <property type="match status" value="2"/>
</dbReference>
<proteinExistence type="predicted"/>